<dbReference type="AlphaFoldDB" id="A0A0P9SG08"/>
<dbReference type="Proteomes" id="UP000050265">
    <property type="component" value="Unassembled WGS sequence"/>
</dbReference>
<reference evidence="1 2" key="1">
    <citation type="submission" date="2015-09" db="EMBL/GenBank/DDBJ databases">
        <title>Genome announcement of multiple Pseudomonas syringae strains.</title>
        <authorList>
            <person name="Thakur S."/>
            <person name="Wang P.W."/>
            <person name="Gong Y."/>
            <person name="Weir B.S."/>
            <person name="Guttman D.S."/>
        </authorList>
    </citation>
    <scope>NUCLEOTIDE SEQUENCE [LARGE SCALE GENOMIC DNA]</scope>
    <source>
        <strain evidence="1 2">ICMP3507</strain>
    </source>
</reference>
<gene>
    <name evidence="1" type="ORF">ALO35_200125</name>
</gene>
<proteinExistence type="predicted"/>
<dbReference type="EMBL" id="LJQP01000394">
    <property type="protein sequence ID" value="KPX59574.1"/>
    <property type="molecule type" value="Genomic_DNA"/>
</dbReference>
<sequence>MKDEIEKHLGQFWDKRALEIVDDPLSVDDLGAPMESVMAIEALVDIGKMSKVKIPVDVVIRNGGYETKEEFVELVTSGILKHLKNKTHE</sequence>
<name>A0A0P9SG08_PSEAV</name>
<dbReference type="PATRIC" id="fig|53707.9.peg.1857"/>
<accession>A0A0P9SG08</accession>
<protein>
    <submittedName>
        <fullName evidence="1">Transcriptional regulator</fullName>
    </submittedName>
</protein>
<evidence type="ECO:0000313" key="2">
    <source>
        <dbReference type="Proteomes" id="UP000050265"/>
    </source>
</evidence>
<organism evidence="1 2">
    <name type="scientific">Pseudomonas amygdali pv. lachrymans</name>
    <name type="common">Pseudomonas syringae pv. lachrymans</name>
    <dbReference type="NCBI Taxonomy" id="53707"/>
    <lineage>
        <taxon>Bacteria</taxon>
        <taxon>Pseudomonadati</taxon>
        <taxon>Pseudomonadota</taxon>
        <taxon>Gammaproteobacteria</taxon>
        <taxon>Pseudomonadales</taxon>
        <taxon>Pseudomonadaceae</taxon>
        <taxon>Pseudomonas</taxon>
        <taxon>Pseudomonas amygdali</taxon>
    </lineage>
</organism>
<comment type="caution">
    <text evidence="1">The sequence shown here is derived from an EMBL/GenBank/DDBJ whole genome shotgun (WGS) entry which is preliminary data.</text>
</comment>
<evidence type="ECO:0000313" key="1">
    <source>
        <dbReference type="EMBL" id="KPX59574.1"/>
    </source>
</evidence>